<dbReference type="CDD" id="cd02440">
    <property type="entry name" value="AdoMet_MTases"/>
    <property type="match status" value="1"/>
</dbReference>
<evidence type="ECO:0000313" key="2">
    <source>
        <dbReference type="EMBL" id="AUB55435.1"/>
    </source>
</evidence>
<proteinExistence type="predicted"/>
<keyword evidence="2" id="KW-0489">Methyltransferase</keyword>
<evidence type="ECO:0000313" key="3">
    <source>
        <dbReference type="Proteomes" id="UP000232806"/>
    </source>
</evidence>
<dbReference type="AlphaFoldDB" id="A0A2H4VBF8"/>
<gene>
    <name evidence="2" type="ORF">BK007_05005</name>
</gene>
<protein>
    <submittedName>
        <fullName evidence="2">Methyltransferase type 11</fullName>
    </submittedName>
</protein>
<name>A0A2H4VBF8_9EURY</name>
<dbReference type="InterPro" id="IPR025714">
    <property type="entry name" value="Methyltranfer_dom"/>
</dbReference>
<dbReference type="Proteomes" id="UP000232806">
    <property type="component" value="Chromosome"/>
</dbReference>
<dbReference type="Gene3D" id="3.40.50.150">
    <property type="entry name" value="Vaccinia Virus protein VP39"/>
    <property type="match status" value="1"/>
</dbReference>
<feature type="domain" description="Methyltransferase" evidence="1">
    <location>
        <begin position="32"/>
        <end position="141"/>
    </location>
</feature>
<dbReference type="GO" id="GO:0032259">
    <property type="term" value="P:methylation"/>
    <property type="evidence" value="ECO:0007669"/>
    <property type="project" value="UniProtKB-KW"/>
</dbReference>
<reference evidence="2 3" key="1">
    <citation type="submission" date="2016-10" db="EMBL/GenBank/DDBJ databases">
        <title>Comparative genomics between deep and shallow subseafloor isolates.</title>
        <authorList>
            <person name="Ishii S."/>
            <person name="Miller J.R."/>
            <person name="Sutton G."/>
            <person name="Suzuki S."/>
            <person name="Methe B."/>
            <person name="Inagaki F."/>
            <person name="Imachi H."/>
        </authorList>
    </citation>
    <scope>NUCLEOTIDE SEQUENCE [LARGE SCALE GENOMIC DNA]</scope>
    <source>
        <strain evidence="2 3">MO-MB1</strain>
    </source>
</reference>
<dbReference type="RefSeq" id="WP_100905415.1">
    <property type="nucleotide sequence ID" value="NZ_CP017766.1"/>
</dbReference>
<dbReference type="Pfam" id="PF13847">
    <property type="entry name" value="Methyltransf_31"/>
    <property type="match status" value="1"/>
</dbReference>
<sequence length="190" mass="21892">MLNEFRLKMLNREASSPKNNPSKIIEYLKIGEGMVIGDIGSGGGYYTREFSREVGGEGLVYAIDTHQKSIDFIRKSLLKEGIHNVETVLTSPYDIELPEKSVDMFFLRNVFHHLPNQVEYFKNIKKFLKDSCGKIAIIDYNHRKFGFTGLFGHYTPEIVLLDVMNQAGFSLFEKHDFLPDQLFMIFETKP</sequence>
<dbReference type="EMBL" id="CP017766">
    <property type="protein sequence ID" value="AUB55435.1"/>
    <property type="molecule type" value="Genomic_DNA"/>
</dbReference>
<evidence type="ECO:0000259" key="1">
    <source>
        <dbReference type="Pfam" id="PF13847"/>
    </source>
</evidence>
<dbReference type="GeneID" id="35120932"/>
<accession>A0A2H4VBF8</accession>
<dbReference type="SUPFAM" id="SSF53335">
    <property type="entry name" value="S-adenosyl-L-methionine-dependent methyltransferases"/>
    <property type="match status" value="1"/>
</dbReference>
<organism evidence="2 3">
    <name type="scientific">Methanobacterium subterraneum</name>
    <dbReference type="NCBI Taxonomy" id="59277"/>
    <lineage>
        <taxon>Archaea</taxon>
        <taxon>Methanobacteriati</taxon>
        <taxon>Methanobacteriota</taxon>
        <taxon>Methanomada group</taxon>
        <taxon>Methanobacteria</taxon>
        <taxon>Methanobacteriales</taxon>
        <taxon>Methanobacteriaceae</taxon>
        <taxon>Methanobacterium</taxon>
    </lineage>
</organism>
<keyword evidence="2" id="KW-0808">Transferase</keyword>
<dbReference type="InterPro" id="IPR029063">
    <property type="entry name" value="SAM-dependent_MTases_sf"/>
</dbReference>
<dbReference type="GO" id="GO:0008757">
    <property type="term" value="F:S-adenosylmethionine-dependent methyltransferase activity"/>
    <property type="evidence" value="ECO:0007669"/>
    <property type="project" value="InterPro"/>
</dbReference>
<dbReference type="PANTHER" id="PTHR43861">
    <property type="entry name" value="TRANS-ACONITATE 2-METHYLTRANSFERASE-RELATED"/>
    <property type="match status" value="1"/>
</dbReference>
<dbReference type="OrthoDB" id="1018at2157"/>